<evidence type="ECO:0000313" key="8">
    <source>
        <dbReference type="Proteomes" id="UP000060487"/>
    </source>
</evidence>
<keyword evidence="4 6" id="KW-0238">DNA-binding</keyword>
<comment type="function">
    <text evidence="1 6">Required for the transposition of the insertion element.</text>
</comment>
<keyword evidence="5 6" id="KW-0233">DNA recombination</keyword>
<evidence type="ECO:0000256" key="5">
    <source>
        <dbReference type="ARBA" id="ARBA00023172"/>
    </source>
</evidence>
<dbReference type="InterPro" id="IPR001207">
    <property type="entry name" value="Transposase_mutator"/>
</dbReference>
<dbReference type="PANTHER" id="PTHR33217:SF9">
    <property type="entry name" value="MUTATOR FAMILY TRANSPOSASE"/>
    <property type="match status" value="1"/>
</dbReference>
<keyword evidence="8" id="KW-1185">Reference proteome</keyword>
<keyword evidence="3 6" id="KW-0815">Transposition</keyword>
<dbReference type="PANTHER" id="PTHR33217">
    <property type="entry name" value="TRANSPOSASE FOR INSERTION SEQUENCE ELEMENT IS1081"/>
    <property type="match status" value="1"/>
</dbReference>
<accession>A0ABR5SC40</accession>
<evidence type="ECO:0000256" key="6">
    <source>
        <dbReference type="RuleBase" id="RU365089"/>
    </source>
</evidence>
<sequence>MIIGATREGKKKLLTVDGGYRESKESWSGVLRSLRDRGLQGLRLTVADGNLGIWSAFGEIYPESKEQQCWNHKI</sequence>
<proteinExistence type="inferred from homology"/>
<comment type="caution">
    <text evidence="7">The sequence shown here is derived from an EMBL/GenBank/DDBJ whole genome shotgun (WGS) entry which is preliminary data.</text>
</comment>
<dbReference type="Pfam" id="PF00872">
    <property type="entry name" value="Transposase_mut"/>
    <property type="match status" value="1"/>
</dbReference>
<keyword evidence="6" id="KW-0814">Transposable element</keyword>
<evidence type="ECO:0000256" key="1">
    <source>
        <dbReference type="ARBA" id="ARBA00002190"/>
    </source>
</evidence>
<gene>
    <name evidence="7" type="ORF">ASN18_3375</name>
</gene>
<organism evidence="7 8">
    <name type="scientific">Candidatus Magnetominusculus xianensis</name>
    <dbReference type="NCBI Taxonomy" id="1748249"/>
    <lineage>
        <taxon>Bacteria</taxon>
        <taxon>Pseudomonadati</taxon>
        <taxon>Nitrospirota</taxon>
        <taxon>Nitrospiria</taxon>
        <taxon>Nitrospirales</taxon>
        <taxon>Nitrospiraceae</taxon>
        <taxon>Candidatus Magnetominusculus</taxon>
    </lineage>
</organism>
<name>A0ABR5SC40_9BACT</name>
<evidence type="ECO:0000256" key="2">
    <source>
        <dbReference type="ARBA" id="ARBA00010961"/>
    </source>
</evidence>
<evidence type="ECO:0000256" key="4">
    <source>
        <dbReference type="ARBA" id="ARBA00023125"/>
    </source>
</evidence>
<dbReference type="EMBL" id="LNQR01000152">
    <property type="protein sequence ID" value="KWT73731.1"/>
    <property type="molecule type" value="Genomic_DNA"/>
</dbReference>
<comment type="similarity">
    <text evidence="2 6">Belongs to the transposase mutator family.</text>
</comment>
<evidence type="ECO:0000313" key="7">
    <source>
        <dbReference type="EMBL" id="KWT73731.1"/>
    </source>
</evidence>
<dbReference type="Proteomes" id="UP000060487">
    <property type="component" value="Unassembled WGS sequence"/>
</dbReference>
<evidence type="ECO:0000256" key="3">
    <source>
        <dbReference type="ARBA" id="ARBA00022578"/>
    </source>
</evidence>
<protein>
    <recommendedName>
        <fullName evidence="6">Mutator family transposase</fullName>
    </recommendedName>
</protein>
<reference evidence="7 8" key="1">
    <citation type="submission" date="2015-11" db="EMBL/GenBank/DDBJ databases">
        <authorList>
            <person name="Lin W."/>
        </authorList>
    </citation>
    <scope>NUCLEOTIDE SEQUENCE [LARGE SCALE GENOMIC DNA]</scope>
    <source>
        <strain evidence="7 8">HCH-1</strain>
    </source>
</reference>